<accession>A0A8J5TIK3</accession>
<feature type="transmembrane region" description="Helical" evidence="8">
    <location>
        <begin position="190"/>
        <end position="211"/>
    </location>
</feature>
<dbReference type="GO" id="GO:0015031">
    <property type="term" value="P:protein transport"/>
    <property type="evidence" value="ECO:0007669"/>
    <property type="project" value="UniProtKB-KW"/>
</dbReference>
<dbReference type="InterPro" id="IPR036871">
    <property type="entry name" value="PX_dom_sf"/>
</dbReference>
<feature type="domain" description="PX" evidence="9">
    <location>
        <begin position="312"/>
        <end position="442"/>
    </location>
</feature>
<feature type="region of interest" description="Disordered" evidence="7">
    <location>
        <begin position="256"/>
        <end position="300"/>
    </location>
</feature>
<keyword evidence="2" id="KW-0813">Transport</keyword>
<evidence type="ECO:0000256" key="3">
    <source>
        <dbReference type="ARBA" id="ARBA00022753"/>
    </source>
</evidence>
<dbReference type="GO" id="GO:1901981">
    <property type="term" value="F:phosphatidylinositol phosphate binding"/>
    <property type="evidence" value="ECO:0007669"/>
    <property type="project" value="TreeGrafter"/>
</dbReference>
<dbReference type="PROSITE" id="PS50195">
    <property type="entry name" value="PX"/>
    <property type="match status" value="1"/>
</dbReference>
<feature type="transmembrane region" description="Helical" evidence="8">
    <location>
        <begin position="26"/>
        <end position="47"/>
    </location>
</feature>
<evidence type="ECO:0000313" key="11">
    <source>
        <dbReference type="Proteomes" id="UP000747542"/>
    </source>
</evidence>
<keyword evidence="5" id="KW-0446">Lipid-binding</keyword>
<feature type="transmembrane region" description="Helical" evidence="8">
    <location>
        <begin position="59"/>
        <end position="80"/>
    </location>
</feature>
<evidence type="ECO:0000256" key="6">
    <source>
        <dbReference type="ARBA" id="ARBA00023136"/>
    </source>
</evidence>
<comment type="subcellular location">
    <subcellularLocation>
        <location evidence="1">Early endosome membrane</location>
        <topology evidence="1">Peripheral membrane protein</topology>
        <orientation evidence="1">Cytoplasmic side</orientation>
    </subcellularLocation>
</comment>
<keyword evidence="8" id="KW-1133">Transmembrane helix</keyword>
<evidence type="ECO:0000259" key="9">
    <source>
        <dbReference type="PROSITE" id="PS50195"/>
    </source>
</evidence>
<feature type="transmembrane region" description="Helical" evidence="8">
    <location>
        <begin position="137"/>
        <end position="158"/>
    </location>
</feature>
<comment type="caution">
    <text evidence="10">The sequence shown here is derived from an EMBL/GenBank/DDBJ whole genome shotgun (WGS) entry which is preliminary data.</text>
</comment>
<evidence type="ECO:0000256" key="1">
    <source>
        <dbReference type="ARBA" id="ARBA00004469"/>
    </source>
</evidence>
<feature type="compositionally biased region" description="Low complexity" evidence="7">
    <location>
        <begin position="256"/>
        <end position="276"/>
    </location>
</feature>
<evidence type="ECO:0000256" key="5">
    <source>
        <dbReference type="ARBA" id="ARBA00023121"/>
    </source>
</evidence>
<feature type="transmembrane region" description="Helical" evidence="8">
    <location>
        <begin position="92"/>
        <end position="117"/>
    </location>
</feature>
<dbReference type="GO" id="GO:0031901">
    <property type="term" value="C:early endosome membrane"/>
    <property type="evidence" value="ECO:0007669"/>
    <property type="project" value="UniProtKB-SubCell"/>
</dbReference>
<dbReference type="Gene3D" id="3.30.1520.10">
    <property type="entry name" value="Phox-like domain"/>
    <property type="match status" value="1"/>
</dbReference>
<evidence type="ECO:0000313" key="10">
    <source>
        <dbReference type="EMBL" id="KAG7175426.1"/>
    </source>
</evidence>
<gene>
    <name evidence="10" type="primary">Snx20-L</name>
    <name evidence="10" type="ORF">Hamer_G001514</name>
</gene>
<evidence type="ECO:0000256" key="4">
    <source>
        <dbReference type="ARBA" id="ARBA00022927"/>
    </source>
</evidence>
<dbReference type="Pfam" id="PF00787">
    <property type="entry name" value="PX"/>
    <property type="match status" value="1"/>
</dbReference>
<keyword evidence="11" id="KW-1185">Reference proteome</keyword>
<evidence type="ECO:0000256" key="7">
    <source>
        <dbReference type="SAM" id="MobiDB-lite"/>
    </source>
</evidence>
<proteinExistence type="predicted"/>
<dbReference type="InterPro" id="IPR001683">
    <property type="entry name" value="PX_dom"/>
</dbReference>
<evidence type="ECO:0000256" key="8">
    <source>
        <dbReference type="SAM" id="Phobius"/>
    </source>
</evidence>
<organism evidence="10 11">
    <name type="scientific">Homarus americanus</name>
    <name type="common">American lobster</name>
    <dbReference type="NCBI Taxonomy" id="6706"/>
    <lineage>
        <taxon>Eukaryota</taxon>
        <taxon>Metazoa</taxon>
        <taxon>Ecdysozoa</taxon>
        <taxon>Arthropoda</taxon>
        <taxon>Crustacea</taxon>
        <taxon>Multicrustacea</taxon>
        <taxon>Malacostraca</taxon>
        <taxon>Eumalacostraca</taxon>
        <taxon>Eucarida</taxon>
        <taxon>Decapoda</taxon>
        <taxon>Pleocyemata</taxon>
        <taxon>Astacidea</taxon>
        <taxon>Nephropoidea</taxon>
        <taxon>Nephropidae</taxon>
        <taxon>Homarus</taxon>
    </lineage>
</organism>
<keyword evidence="3" id="KW-0967">Endosome</keyword>
<dbReference type="PANTHER" id="PTHR20939">
    <property type="entry name" value="SORTING NEXIN 20, 21"/>
    <property type="match status" value="1"/>
</dbReference>
<name>A0A8J5TIK3_HOMAM</name>
<keyword evidence="6 8" id="KW-0472">Membrane</keyword>
<dbReference type="SUPFAM" id="SSF64268">
    <property type="entry name" value="PX domain"/>
    <property type="match status" value="1"/>
</dbReference>
<dbReference type="InterPro" id="IPR039937">
    <property type="entry name" value="SNX20/SNX21"/>
</dbReference>
<sequence>MPFARVMPQSEVTPSPTSRRCGSAEVLQSITCVVLSLLSLAAVVVPVTRCYWYDNLLDLWLVIHGVSSLGALVGILAWRAKLAHGRLLDGPLILAVTLLVINFIWLVLGNVAVAGAYLACQSSSASNIYVQECNYPFLHFALAVVVVFDVFYAFFFLVSVIKCTVMLVTVMKVCWYLIFPKWIAISWPPASIVIFTPVVALIIFQFAWIGVERTGRMDTDDDISALEEEEEEVALLCHANPSCELELSHPSYNPEPTCSSPCNSEPSCPPTQSSTTSRDDLLSSDNEDDPVTSLASRTPPYSFSASRRECRTVVRYVIQSARTQITKEEKFVVYTVEAQRFLQYSEGEDGVSYEPILKKCATFERRYSEFLSVYNALMDSHRSLMEEFEGFPKKVLIGNFSMDVITDRCKGLARFMNFVQDEGVLSRTAVFSKFLYHPEVTISNNLLLHSQFEEACPILENTYILLSSLHWDTGLILRTLCQLIVCLHAVSNYDRAYVFSQIALKKFKSHSNRKIGKGLYFPLLMFCDSLWRLLGKDKTYIRSKIELLRKQRRQEDVVPNLLDVLRDEIALRTLH</sequence>
<reference evidence="10" key="1">
    <citation type="journal article" date="2021" name="Sci. Adv.">
        <title>The American lobster genome reveals insights on longevity, neural, and immune adaptations.</title>
        <authorList>
            <person name="Polinski J.M."/>
            <person name="Zimin A.V."/>
            <person name="Clark K.F."/>
            <person name="Kohn A.B."/>
            <person name="Sadowski N."/>
            <person name="Timp W."/>
            <person name="Ptitsyn A."/>
            <person name="Khanna P."/>
            <person name="Romanova D.Y."/>
            <person name="Williams P."/>
            <person name="Greenwood S.J."/>
            <person name="Moroz L.L."/>
            <person name="Walt D.R."/>
            <person name="Bodnar A.G."/>
        </authorList>
    </citation>
    <scope>NUCLEOTIDE SEQUENCE</scope>
    <source>
        <strain evidence="10">GMGI-L3</strain>
    </source>
</reference>
<dbReference type="AlphaFoldDB" id="A0A8J5TIK3"/>
<evidence type="ECO:0000256" key="2">
    <source>
        <dbReference type="ARBA" id="ARBA00022448"/>
    </source>
</evidence>
<keyword evidence="4" id="KW-0653">Protein transport</keyword>
<keyword evidence="8" id="KW-0812">Transmembrane</keyword>
<dbReference type="Proteomes" id="UP000747542">
    <property type="component" value="Unassembled WGS sequence"/>
</dbReference>
<dbReference type="EMBL" id="JAHLQT010006108">
    <property type="protein sequence ID" value="KAG7175426.1"/>
    <property type="molecule type" value="Genomic_DNA"/>
</dbReference>
<protein>
    <submittedName>
        <fullName evidence="10">Sorting nexin-20-like</fullName>
    </submittedName>
</protein>
<dbReference type="PANTHER" id="PTHR20939:SF11">
    <property type="entry name" value="LD12265P"/>
    <property type="match status" value="1"/>
</dbReference>